<proteinExistence type="predicted"/>
<keyword evidence="1" id="KW-0677">Repeat</keyword>
<dbReference type="OrthoDB" id="5914301at2759"/>
<dbReference type="SUPFAM" id="SSF53850">
    <property type="entry name" value="Periplasmic binding protein-like II"/>
    <property type="match status" value="2"/>
</dbReference>
<feature type="domain" description="Transferrin-like" evidence="7">
    <location>
        <begin position="25"/>
        <end position="258"/>
    </location>
</feature>
<evidence type="ECO:0000313" key="9">
    <source>
        <dbReference type="RefSeq" id="XP_018012330.2"/>
    </source>
</evidence>
<sequence length="527" mass="57472">MRAIGCFLLAVALLCWQVTAAVGQIRVCVAGRDAETACRKMETRKNPVPLSCFVTQDRYDCLLRLVTKEADVTVVGAEDVFLAKEIYYGKVQIIGQTRAVHRRTESTRYDGVALLEMKQLKLSCGSGLISPENDLKAVSNFFGLACLPGRWAPDNETDAALKKKYPNLCSMCANPAECSDEDQYSGYVGALQCLTKANGDVAWTKHDAAVDFFNSTERLAERAQYGLLCPDGSVRDIDQPCPWASRPWDAWLTRTGHEAKYLHTAAYDITIERLRCPEDPLRLCVTSDAALDKCRALSQVLKSRRIRPDLTCELASGTAKDCAMAVADDRSDLAVLSAADVYRGHVEYDLRPLVAEKYGLEESSYFAVAVVRANSGITKLADLRGKKSCHTGVGKTAGWKAPIVSLMDAGLLRRGSCNYAGEVAGFFSAACVPGVKTRTYDPDGSNPESLCQLCVGSEVSGAGGPAYPYSRQLNATWAADLRTQDYRLLCRQGGTADIVDFATCNLARVPSNKVRECRPIRYVGAVQ</sequence>
<dbReference type="InterPro" id="IPR018195">
    <property type="entry name" value="Transferrin_Fe_BS"/>
</dbReference>
<feature type="disulfide bond" evidence="5">
    <location>
        <begin position="284"/>
        <end position="322"/>
    </location>
</feature>
<evidence type="ECO:0000256" key="4">
    <source>
        <dbReference type="PIRSR" id="PIRSR002549-3"/>
    </source>
</evidence>
<keyword evidence="4" id="KW-0408">Iron</keyword>
<dbReference type="OMA" id="YSNMCAL"/>
<dbReference type="AlphaFoldDB" id="A0A8B7NFD9"/>
<evidence type="ECO:0000256" key="2">
    <source>
        <dbReference type="ARBA" id="ARBA00023157"/>
    </source>
</evidence>
<dbReference type="GO" id="GO:0005769">
    <property type="term" value="C:early endosome"/>
    <property type="evidence" value="ECO:0007669"/>
    <property type="project" value="TreeGrafter"/>
</dbReference>
<dbReference type="GO" id="GO:0005615">
    <property type="term" value="C:extracellular space"/>
    <property type="evidence" value="ECO:0007669"/>
    <property type="project" value="InterPro"/>
</dbReference>
<dbReference type="PROSITE" id="PS00206">
    <property type="entry name" value="TRANSFERRIN_LIKE_2"/>
    <property type="match status" value="1"/>
</dbReference>
<dbReference type="GO" id="GO:0055037">
    <property type="term" value="C:recycling endosome"/>
    <property type="evidence" value="ECO:0007669"/>
    <property type="project" value="TreeGrafter"/>
</dbReference>
<keyword evidence="6" id="KW-0732">Signal</keyword>
<feature type="binding site" evidence="3">
    <location>
        <position position="397"/>
    </location>
    <ligand>
        <name>hydrogencarbonate</name>
        <dbReference type="ChEBI" id="CHEBI:17544"/>
        <label>1</label>
    </ligand>
</feature>
<dbReference type="SMART" id="SM00094">
    <property type="entry name" value="TR_FER"/>
    <property type="match status" value="2"/>
</dbReference>
<dbReference type="Proteomes" id="UP000694843">
    <property type="component" value="Unplaced"/>
</dbReference>
<feature type="binding site" evidence="4">
    <location>
        <position position="469"/>
    </location>
    <ligand>
        <name>Fe(3+)</name>
        <dbReference type="ChEBI" id="CHEBI:29034"/>
        <label>1</label>
    </ligand>
</feature>
<evidence type="ECO:0000313" key="8">
    <source>
        <dbReference type="Proteomes" id="UP000694843"/>
    </source>
</evidence>
<feature type="domain" description="Transferrin-like" evidence="7">
    <location>
        <begin position="281"/>
        <end position="527"/>
    </location>
</feature>
<evidence type="ECO:0000259" key="7">
    <source>
        <dbReference type="PROSITE" id="PS51408"/>
    </source>
</evidence>
<feature type="binding site" evidence="3">
    <location>
        <position position="398"/>
    </location>
    <ligand>
        <name>hydrogencarbonate</name>
        <dbReference type="ChEBI" id="CHEBI:17544"/>
        <label>1</label>
    </ligand>
</feature>
<dbReference type="PROSITE" id="PS51408">
    <property type="entry name" value="TRANSFERRIN_LIKE_4"/>
    <property type="match status" value="2"/>
</dbReference>
<feature type="binding site" evidence="3">
    <location>
        <position position="395"/>
    </location>
    <ligand>
        <name>hydrogencarbonate</name>
        <dbReference type="ChEBI" id="CHEBI:17544"/>
        <label>1</label>
    </ligand>
</feature>
<accession>A0A8B7NFD9</accession>
<feature type="binding site" evidence="3">
    <location>
        <position position="391"/>
    </location>
    <ligand>
        <name>hydrogencarbonate</name>
        <dbReference type="ChEBI" id="CHEBI:17544"/>
        <label>1</label>
    </ligand>
</feature>
<dbReference type="InterPro" id="IPR016357">
    <property type="entry name" value="Transferrin"/>
</dbReference>
<name>A0A8B7NFD9_HYAAZ</name>
<feature type="signal peptide" evidence="6">
    <location>
        <begin position="1"/>
        <end position="21"/>
    </location>
</feature>
<organism evidence="8 9">
    <name type="scientific">Hyalella azteca</name>
    <name type="common">Amphipod</name>
    <dbReference type="NCBI Taxonomy" id="294128"/>
    <lineage>
        <taxon>Eukaryota</taxon>
        <taxon>Metazoa</taxon>
        <taxon>Ecdysozoa</taxon>
        <taxon>Arthropoda</taxon>
        <taxon>Crustacea</taxon>
        <taxon>Multicrustacea</taxon>
        <taxon>Malacostraca</taxon>
        <taxon>Eumalacostraca</taxon>
        <taxon>Peracarida</taxon>
        <taxon>Amphipoda</taxon>
        <taxon>Senticaudata</taxon>
        <taxon>Talitrida</taxon>
        <taxon>Talitroidea</taxon>
        <taxon>Hyalellidae</taxon>
        <taxon>Hyalella</taxon>
    </lineage>
</organism>
<dbReference type="Pfam" id="PF00405">
    <property type="entry name" value="Transferrin"/>
    <property type="match status" value="2"/>
</dbReference>
<evidence type="ECO:0000256" key="5">
    <source>
        <dbReference type="PIRSR" id="PIRSR002549-4"/>
    </source>
</evidence>
<dbReference type="PRINTS" id="PR00422">
    <property type="entry name" value="TRANSFERRIN"/>
</dbReference>
<dbReference type="PIRSF" id="PIRSF002549">
    <property type="entry name" value="Transferrin"/>
    <property type="match status" value="1"/>
</dbReference>
<reference evidence="9" key="1">
    <citation type="submission" date="2025-08" db="UniProtKB">
        <authorList>
            <consortium name="RefSeq"/>
        </authorList>
    </citation>
    <scope>IDENTIFICATION</scope>
    <source>
        <tissue evidence="9">Whole organism</tissue>
    </source>
</reference>
<keyword evidence="8" id="KW-1185">Reference proteome</keyword>
<dbReference type="Gene3D" id="3.40.190.10">
    <property type="entry name" value="Periplasmic binding protein-like II"/>
    <property type="match status" value="3"/>
</dbReference>
<feature type="disulfide bond" evidence="5">
    <location>
        <begin position="431"/>
        <end position="454"/>
    </location>
</feature>
<dbReference type="GO" id="GO:0005886">
    <property type="term" value="C:plasma membrane"/>
    <property type="evidence" value="ECO:0007669"/>
    <property type="project" value="TreeGrafter"/>
</dbReference>
<dbReference type="GO" id="GO:0006826">
    <property type="term" value="P:iron ion transport"/>
    <property type="evidence" value="ECO:0007669"/>
    <property type="project" value="TreeGrafter"/>
</dbReference>
<dbReference type="InterPro" id="IPR001156">
    <property type="entry name" value="Transferrin-like_dom"/>
</dbReference>
<feature type="disulfide bond" evidence="5">
    <location>
        <begin position="294"/>
        <end position="312"/>
    </location>
</feature>
<feature type="chain" id="PRO_5037723995" evidence="6">
    <location>
        <begin position="22"/>
        <end position="527"/>
    </location>
</feature>
<keyword evidence="2 5" id="KW-1015">Disulfide bond</keyword>
<dbReference type="KEGG" id="hazt:108669493"/>
<gene>
    <name evidence="9" type="primary">LOC108669493</name>
</gene>
<evidence type="ECO:0000256" key="1">
    <source>
        <dbReference type="ARBA" id="ARBA00022737"/>
    </source>
</evidence>
<feature type="binding site" evidence="4">
    <location>
        <position position="365"/>
    </location>
    <ligand>
        <name>Fe(3+)</name>
        <dbReference type="ChEBI" id="CHEBI:29034"/>
        <label>1</label>
    </ligand>
</feature>
<feature type="disulfide bond" evidence="5">
    <location>
        <begin position="490"/>
        <end position="504"/>
    </location>
</feature>
<dbReference type="GeneID" id="108669493"/>
<dbReference type="PANTHER" id="PTHR11485">
    <property type="entry name" value="TRANSFERRIN"/>
    <property type="match status" value="1"/>
</dbReference>
<dbReference type="RefSeq" id="XP_018012330.2">
    <property type="nucleotide sequence ID" value="XM_018156841.2"/>
</dbReference>
<dbReference type="GO" id="GO:0046872">
    <property type="term" value="F:metal ion binding"/>
    <property type="evidence" value="ECO:0007669"/>
    <property type="project" value="UniProtKB-KW"/>
</dbReference>
<dbReference type="CDD" id="cd13529">
    <property type="entry name" value="PBP2_transferrin"/>
    <property type="match status" value="1"/>
</dbReference>
<protein>
    <submittedName>
        <fullName evidence="9">Transferrin</fullName>
    </submittedName>
</protein>
<evidence type="ECO:0000256" key="6">
    <source>
        <dbReference type="SAM" id="SignalP"/>
    </source>
</evidence>
<evidence type="ECO:0000256" key="3">
    <source>
        <dbReference type="PIRSR" id="PIRSR002549-2"/>
    </source>
</evidence>
<dbReference type="PANTHER" id="PTHR11485:SF57">
    <property type="entry name" value="TRANSFERRIN"/>
    <property type="match status" value="1"/>
</dbReference>
<keyword evidence="4" id="KW-0479">Metal-binding</keyword>